<protein>
    <submittedName>
        <fullName evidence="7">Metallophosphoesterase</fullName>
    </submittedName>
</protein>
<dbReference type="GO" id="GO:0008758">
    <property type="term" value="F:UDP-2,3-diacylglucosamine hydrolase activity"/>
    <property type="evidence" value="ECO:0007669"/>
    <property type="project" value="TreeGrafter"/>
</dbReference>
<feature type="domain" description="Calcineurin-like phosphoesterase" evidence="6">
    <location>
        <begin position="62"/>
        <end position="224"/>
    </location>
</feature>
<keyword evidence="3" id="KW-0378">Hydrolase</keyword>
<reference evidence="7" key="1">
    <citation type="submission" date="2022-02" db="EMBL/GenBank/DDBJ databases">
        <title>Paenibacillus sp. MBLB1832 Whole Genome Shotgun Sequencing.</title>
        <authorList>
            <person name="Hwang C.Y."/>
            <person name="Cho E.-S."/>
            <person name="Seo M.-J."/>
        </authorList>
    </citation>
    <scope>NUCLEOTIDE SEQUENCE</scope>
    <source>
        <strain evidence="7">MBLB1832</strain>
    </source>
</reference>
<dbReference type="CDD" id="cd07385">
    <property type="entry name" value="MPP_YkuE_C"/>
    <property type="match status" value="1"/>
</dbReference>
<accession>A0AA96LMF0</accession>
<dbReference type="PROSITE" id="PS51318">
    <property type="entry name" value="TAT"/>
    <property type="match status" value="1"/>
</dbReference>
<organism evidence="7 8">
    <name type="scientific">Paenibacillus roseopurpureus</name>
    <dbReference type="NCBI Taxonomy" id="2918901"/>
    <lineage>
        <taxon>Bacteria</taxon>
        <taxon>Bacillati</taxon>
        <taxon>Bacillota</taxon>
        <taxon>Bacilli</taxon>
        <taxon>Bacillales</taxon>
        <taxon>Paenibacillaceae</taxon>
        <taxon>Paenibacillus</taxon>
    </lineage>
</organism>
<evidence type="ECO:0000256" key="4">
    <source>
        <dbReference type="ARBA" id="ARBA00061089"/>
    </source>
</evidence>
<keyword evidence="5" id="KW-0812">Transmembrane</keyword>
<feature type="transmembrane region" description="Helical" evidence="5">
    <location>
        <begin position="16"/>
        <end position="36"/>
    </location>
</feature>
<dbReference type="GO" id="GO:0009245">
    <property type="term" value="P:lipid A biosynthetic process"/>
    <property type="evidence" value="ECO:0007669"/>
    <property type="project" value="TreeGrafter"/>
</dbReference>
<dbReference type="Proteomes" id="UP001304650">
    <property type="component" value="Chromosome"/>
</dbReference>
<dbReference type="KEGG" id="proo:MJB10_22180"/>
<dbReference type="InterPro" id="IPR004843">
    <property type="entry name" value="Calcineurin-like_PHP"/>
</dbReference>
<evidence type="ECO:0000259" key="6">
    <source>
        <dbReference type="Pfam" id="PF00149"/>
    </source>
</evidence>
<keyword evidence="2" id="KW-0479">Metal-binding</keyword>
<dbReference type="Gene3D" id="3.60.21.10">
    <property type="match status" value="1"/>
</dbReference>
<dbReference type="Pfam" id="PF00149">
    <property type="entry name" value="Metallophos"/>
    <property type="match status" value="1"/>
</dbReference>
<dbReference type="EMBL" id="CP130319">
    <property type="protein sequence ID" value="WNR43782.1"/>
    <property type="molecule type" value="Genomic_DNA"/>
</dbReference>
<dbReference type="FunFam" id="3.60.21.10:FF:000028">
    <property type="entry name" value="Putative metallophosphoesterase"/>
    <property type="match status" value="1"/>
</dbReference>
<evidence type="ECO:0000256" key="3">
    <source>
        <dbReference type="ARBA" id="ARBA00022801"/>
    </source>
</evidence>
<evidence type="ECO:0000256" key="5">
    <source>
        <dbReference type="SAM" id="Phobius"/>
    </source>
</evidence>
<comment type="cofactor">
    <cofactor evidence="1">
        <name>a divalent metal cation</name>
        <dbReference type="ChEBI" id="CHEBI:60240"/>
    </cofactor>
</comment>
<dbReference type="GO" id="GO:0046872">
    <property type="term" value="F:metal ion binding"/>
    <property type="evidence" value="ECO:0007669"/>
    <property type="project" value="UniProtKB-KW"/>
</dbReference>
<dbReference type="InterPro" id="IPR006311">
    <property type="entry name" value="TAT_signal"/>
</dbReference>
<gene>
    <name evidence="7" type="ORF">MJB10_22180</name>
</gene>
<dbReference type="GO" id="GO:0016020">
    <property type="term" value="C:membrane"/>
    <property type="evidence" value="ECO:0007669"/>
    <property type="project" value="GOC"/>
</dbReference>
<evidence type="ECO:0000313" key="7">
    <source>
        <dbReference type="EMBL" id="WNR43782.1"/>
    </source>
</evidence>
<keyword evidence="5" id="KW-1133">Transmembrane helix</keyword>
<dbReference type="SUPFAM" id="SSF56300">
    <property type="entry name" value="Metallo-dependent phosphatases"/>
    <property type="match status" value="1"/>
</dbReference>
<dbReference type="InterPro" id="IPR051158">
    <property type="entry name" value="Metallophosphoesterase_sf"/>
</dbReference>
<evidence type="ECO:0000313" key="8">
    <source>
        <dbReference type="Proteomes" id="UP001304650"/>
    </source>
</evidence>
<name>A0AA96LMF0_9BACL</name>
<keyword evidence="8" id="KW-1185">Reference proteome</keyword>
<keyword evidence="5" id="KW-0472">Membrane</keyword>
<evidence type="ECO:0000256" key="2">
    <source>
        <dbReference type="ARBA" id="ARBA00022723"/>
    </source>
</evidence>
<dbReference type="InterPro" id="IPR029052">
    <property type="entry name" value="Metallo-depent_PP-like"/>
</dbReference>
<dbReference type="PANTHER" id="PTHR31302">
    <property type="entry name" value="TRANSMEMBRANE PROTEIN WITH METALLOPHOSPHOESTERASE DOMAIN-RELATED"/>
    <property type="match status" value="1"/>
</dbReference>
<sequence>MTNKPLSRRNFLKQGLLGAGAVGMMLAAGSGLYGIFGERNWIQTTKIHLTFGRYPLALAGVRIVQFSDTHIGSYYNIGHLAQLVDLLLQHEPDILCFTGDLFDSKVGRITDEVIPLLSQLQAPMGKFAVLGNHDMRMGSARIKTILEKSGFTVLVNESQRVKRGDGSIHVVGVDEMLHGRPDLPRALKDVSKDEFVLLLAHEPDFADIAWKYPVDLQLSGHSHGGQIRIPFYGSLFMPELGQKYSLGLYKFEGSDFHVYTNRGIGTTLFPIRFNCRPEISVFVLDSVHA</sequence>
<dbReference type="AlphaFoldDB" id="A0AA96LMF0"/>
<proteinExistence type="inferred from homology"/>
<evidence type="ECO:0000256" key="1">
    <source>
        <dbReference type="ARBA" id="ARBA00001968"/>
    </source>
</evidence>
<dbReference type="PANTHER" id="PTHR31302:SF25">
    <property type="entry name" value="PHOSPHOESTERASE"/>
    <property type="match status" value="1"/>
</dbReference>
<dbReference type="RefSeq" id="WP_314798577.1">
    <property type="nucleotide sequence ID" value="NZ_CP130319.1"/>
</dbReference>
<comment type="similarity">
    <text evidence="4">Belongs to the metallophosphoesterase superfamily.</text>
</comment>